<dbReference type="RefSeq" id="WP_344555011.1">
    <property type="nucleotide sequence ID" value="NZ_BAAATG010000001.1"/>
</dbReference>
<feature type="compositionally biased region" description="Basic and acidic residues" evidence="1">
    <location>
        <begin position="35"/>
        <end position="55"/>
    </location>
</feature>
<keyword evidence="2" id="KW-0732">Signal</keyword>
<dbReference type="EMBL" id="JBHSKN010000018">
    <property type="protein sequence ID" value="MFC5242118.1"/>
    <property type="molecule type" value="Genomic_DNA"/>
</dbReference>
<evidence type="ECO:0000256" key="2">
    <source>
        <dbReference type="SAM" id="SignalP"/>
    </source>
</evidence>
<evidence type="ECO:0008006" key="5">
    <source>
        <dbReference type="Google" id="ProtNLM"/>
    </source>
</evidence>
<dbReference type="PROSITE" id="PS51257">
    <property type="entry name" value="PROKAR_LIPOPROTEIN"/>
    <property type="match status" value="1"/>
</dbReference>
<organism evidence="3 4">
    <name type="scientific">Streptomyces atrovirens</name>
    <dbReference type="NCBI Taxonomy" id="285556"/>
    <lineage>
        <taxon>Bacteria</taxon>
        <taxon>Bacillati</taxon>
        <taxon>Actinomycetota</taxon>
        <taxon>Actinomycetes</taxon>
        <taxon>Kitasatosporales</taxon>
        <taxon>Streptomycetaceae</taxon>
        <taxon>Streptomyces</taxon>
    </lineage>
</organism>
<feature type="region of interest" description="Disordered" evidence="1">
    <location>
        <begin position="230"/>
        <end position="267"/>
    </location>
</feature>
<accession>A0ABW0DXV7</accession>
<evidence type="ECO:0000313" key="3">
    <source>
        <dbReference type="EMBL" id="MFC5242118.1"/>
    </source>
</evidence>
<comment type="caution">
    <text evidence="3">The sequence shown here is derived from an EMBL/GenBank/DDBJ whole genome shotgun (WGS) entry which is preliminary data.</text>
</comment>
<reference evidence="4" key="1">
    <citation type="journal article" date="2019" name="Int. J. Syst. Evol. Microbiol.">
        <title>The Global Catalogue of Microorganisms (GCM) 10K type strain sequencing project: providing services to taxonomists for standard genome sequencing and annotation.</title>
        <authorList>
            <consortium name="The Broad Institute Genomics Platform"/>
            <consortium name="The Broad Institute Genome Sequencing Center for Infectious Disease"/>
            <person name="Wu L."/>
            <person name="Ma J."/>
        </authorList>
    </citation>
    <scope>NUCLEOTIDE SEQUENCE [LARGE SCALE GENOMIC DNA]</scope>
    <source>
        <strain evidence="4">CGMCC 4.7131</strain>
    </source>
</reference>
<gene>
    <name evidence="3" type="ORF">ACFPWV_19730</name>
</gene>
<name>A0ABW0DXV7_9ACTN</name>
<feature type="region of interest" description="Disordered" evidence="1">
    <location>
        <begin position="21"/>
        <end position="63"/>
    </location>
</feature>
<evidence type="ECO:0000256" key="1">
    <source>
        <dbReference type="SAM" id="MobiDB-lite"/>
    </source>
</evidence>
<evidence type="ECO:0000313" key="4">
    <source>
        <dbReference type="Proteomes" id="UP001596035"/>
    </source>
</evidence>
<dbReference type="Proteomes" id="UP001596035">
    <property type="component" value="Unassembled WGS sequence"/>
</dbReference>
<protein>
    <recommendedName>
        <fullName evidence="5">Lipoprotein</fullName>
    </recommendedName>
</protein>
<dbReference type="Gene3D" id="2.50.20.20">
    <property type="match status" value="1"/>
</dbReference>
<feature type="chain" id="PRO_5046202955" description="Lipoprotein" evidence="2">
    <location>
        <begin position="18"/>
        <end position="267"/>
    </location>
</feature>
<feature type="signal peptide" evidence="2">
    <location>
        <begin position="1"/>
        <end position="17"/>
    </location>
</feature>
<sequence length="267" mass="27795">MRRTTLAALCLAAVAAAGLTGCGDEDKADTGTSRDSAERKTAEKEKRSQEPKEEPFAGLTGGEIAEKAFKATAGASSLRMTGDVPDESGGGTVHIDMALNKRGDCAGTMGLDGQGEAELIKAGDTVYIKYDEKFLRAQGKEEPEEDVDAAVALLAGKWMKTSAEGSDAGDLTGFCDLDQALGGAEDGDGRATRGRTTTIDGTPAITLEARDGADRFTLYVATEGEPYLLRLDSTSPSDPGSLSFGDYDEPVPVEKPAGDVLDIDSLS</sequence>
<proteinExistence type="predicted"/>
<keyword evidence="4" id="KW-1185">Reference proteome</keyword>